<keyword evidence="3" id="KW-1185">Reference proteome</keyword>
<dbReference type="RefSeq" id="WP_018980414.1">
    <property type="nucleotide sequence ID" value="NZ_BAQD01000147.1"/>
</dbReference>
<dbReference type="EMBL" id="BAQD01000147">
    <property type="protein sequence ID" value="GBQ08979.1"/>
    <property type="molecule type" value="Genomic_DNA"/>
</dbReference>
<feature type="domain" description="VOC" evidence="1">
    <location>
        <begin position="1"/>
        <end position="124"/>
    </location>
</feature>
<evidence type="ECO:0000259" key="1">
    <source>
        <dbReference type="PROSITE" id="PS51819"/>
    </source>
</evidence>
<protein>
    <submittedName>
        <fullName evidence="2">Bleomycin resistance protein</fullName>
    </submittedName>
</protein>
<accession>A0ABQ0P4R4</accession>
<proteinExistence type="predicted"/>
<name>A0ABQ0P4R4_9PROT</name>
<sequence>MFSHVVVGSNDLEVSKSFYDALFEVLGASSLPSDTGKRLIYQKDQMLFFVTLPIDGEKATCANGGTVGFALSSPDQVVKWQEAGIAHGGTAIEDPAGIRVVMGMRLFLAYLRDPDGNKLCAFHKMAD</sequence>
<dbReference type="InterPro" id="IPR037523">
    <property type="entry name" value="VOC_core"/>
</dbReference>
<evidence type="ECO:0000313" key="2">
    <source>
        <dbReference type="EMBL" id="GBQ08979.1"/>
    </source>
</evidence>
<dbReference type="Proteomes" id="UP001062901">
    <property type="component" value="Unassembled WGS sequence"/>
</dbReference>
<dbReference type="Gene3D" id="3.10.180.10">
    <property type="entry name" value="2,3-Dihydroxybiphenyl 1,2-Dioxygenase, domain 1"/>
    <property type="match status" value="1"/>
</dbReference>
<gene>
    <name evidence="2" type="ORF">AA15669_1995</name>
</gene>
<comment type="caution">
    <text evidence="2">The sequence shown here is derived from an EMBL/GenBank/DDBJ whole genome shotgun (WGS) entry which is preliminary data.</text>
</comment>
<dbReference type="InterPro" id="IPR029068">
    <property type="entry name" value="Glyas_Bleomycin-R_OHBP_Dase"/>
</dbReference>
<evidence type="ECO:0000313" key="3">
    <source>
        <dbReference type="Proteomes" id="UP001062901"/>
    </source>
</evidence>
<dbReference type="CDD" id="cd07262">
    <property type="entry name" value="VOC_like"/>
    <property type="match status" value="1"/>
</dbReference>
<organism evidence="2 3">
    <name type="scientific">Saccharibacter floricola DSM 15669</name>
    <dbReference type="NCBI Taxonomy" id="1123227"/>
    <lineage>
        <taxon>Bacteria</taxon>
        <taxon>Pseudomonadati</taxon>
        <taxon>Pseudomonadota</taxon>
        <taxon>Alphaproteobacteria</taxon>
        <taxon>Acetobacterales</taxon>
        <taxon>Acetobacteraceae</taxon>
        <taxon>Saccharibacter</taxon>
    </lineage>
</organism>
<dbReference type="PANTHER" id="PTHR35006:SF1">
    <property type="entry name" value="BLL2941 PROTEIN"/>
    <property type="match status" value="1"/>
</dbReference>
<dbReference type="PANTHER" id="PTHR35006">
    <property type="entry name" value="GLYOXALASE FAMILY PROTEIN (AFU_ORTHOLOGUE AFUA_5G14830)"/>
    <property type="match status" value="1"/>
</dbReference>
<reference evidence="2" key="1">
    <citation type="submission" date="2013-04" db="EMBL/GenBank/DDBJ databases">
        <title>The genome sequencing project of 58 acetic acid bacteria.</title>
        <authorList>
            <person name="Okamoto-Kainuma A."/>
            <person name="Ishikawa M."/>
            <person name="Umino S."/>
            <person name="Koizumi Y."/>
            <person name="Shiwa Y."/>
            <person name="Yoshikawa H."/>
            <person name="Matsutani M."/>
            <person name="Matsushita K."/>
        </authorList>
    </citation>
    <scope>NUCLEOTIDE SEQUENCE</scope>
    <source>
        <strain evidence="2">DSM 15669</strain>
    </source>
</reference>
<dbReference type="PROSITE" id="PS51819">
    <property type="entry name" value="VOC"/>
    <property type="match status" value="1"/>
</dbReference>
<dbReference type="SUPFAM" id="SSF54593">
    <property type="entry name" value="Glyoxalase/Bleomycin resistance protein/Dihydroxybiphenyl dioxygenase"/>
    <property type="match status" value="1"/>
</dbReference>